<evidence type="ECO:0000259" key="2">
    <source>
        <dbReference type="Pfam" id="PF02517"/>
    </source>
</evidence>
<dbReference type="KEGG" id="nso:NIASO_08305"/>
<accession>W0EWK2</accession>
<protein>
    <submittedName>
        <fullName evidence="3">CAAX amino terminal protease</fullName>
    </submittedName>
</protein>
<feature type="domain" description="CAAX prenyl protease 2/Lysostaphin resistance protein A-like" evidence="2">
    <location>
        <begin position="55"/>
        <end position="151"/>
    </location>
</feature>
<reference evidence="3 4" key="1">
    <citation type="submission" date="2013-12" db="EMBL/GenBank/DDBJ databases">
        <authorList>
            <consortium name="DOE Joint Genome Institute"/>
            <person name="Eisen J."/>
            <person name="Huntemann M."/>
            <person name="Han J."/>
            <person name="Chen A."/>
            <person name="Kyrpides N."/>
            <person name="Mavromatis K."/>
            <person name="Markowitz V."/>
            <person name="Palaniappan K."/>
            <person name="Ivanova N."/>
            <person name="Schaumberg A."/>
            <person name="Pati A."/>
            <person name="Liolios K."/>
            <person name="Nordberg H.P."/>
            <person name="Cantor M.N."/>
            <person name="Hua S.X."/>
            <person name="Woyke T."/>
        </authorList>
    </citation>
    <scope>NUCLEOTIDE SEQUENCE [LARGE SCALE GENOMIC DNA]</scope>
    <source>
        <strain evidence="4">DSM 19437</strain>
    </source>
</reference>
<sequence length="160" mass="18131">MIRKVYRFALKINPLYLGVLLLIGILFINIIFAIIEAGAIQNGYVQPSGNKRNESLIFQGVLAVILAPIIETFLFQKLIIHSIKSYFKKNNINAIFISSVFFGLLHYDSFTRMFRAFFVGLVLGFFYTILSKKNNHPFTGTCLLHAGWNVLAVLLSIVLK</sequence>
<keyword evidence="1" id="KW-0812">Transmembrane</keyword>
<dbReference type="Pfam" id="PF02517">
    <property type="entry name" value="Rce1-like"/>
    <property type="match status" value="1"/>
</dbReference>
<keyword evidence="1" id="KW-0472">Membrane</keyword>
<dbReference type="AlphaFoldDB" id="W0EWK2"/>
<dbReference type="InterPro" id="IPR003675">
    <property type="entry name" value="Rce1/LyrA-like_dom"/>
</dbReference>
<evidence type="ECO:0000256" key="1">
    <source>
        <dbReference type="SAM" id="Phobius"/>
    </source>
</evidence>
<dbReference type="HOGENOM" id="CLU_1650340_0_0_10"/>
<feature type="transmembrane region" description="Helical" evidence="1">
    <location>
        <begin position="142"/>
        <end position="159"/>
    </location>
</feature>
<name>W0EWK2_9BACT</name>
<dbReference type="OrthoDB" id="795252at2"/>
<gene>
    <name evidence="3" type="ORF">NIASO_08305</name>
</gene>
<dbReference type="EMBL" id="CP007035">
    <property type="protein sequence ID" value="AHF15160.1"/>
    <property type="molecule type" value="Genomic_DNA"/>
</dbReference>
<dbReference type="GO" id="GO:0004175">
    <property type="term" value="F:endopeptidase activity"/>
    <property type="evidence" value="ECO:0007669"/>
    <property type="project" value="UniProtKB-ARBA"/>
</dbReference>
<feature type="transmembrane region" description="Helical" evidence="1">
    <location>
        <begin position="113"/>
        <end position="130"/>
    </location>
</feature>
<evidence type="ECO:0000313" key="3">
    <source>
        <dbReference type="EMBL" id="AHF15160.1"/>
    </source>
</evidence>
<feature type="transmembrane region" description="Helical" evidence="1">
    <location>
        <begin position="91"/>
        <end position="107"/>
    </location>
</feature>
<keyword evidence="3" id="KW-0378">Hydrolase</keyword>
<evidence type="ECO:0000313" key="4">
    <source>
        <dbReference type="Proteomes" id="UP000003586"/>
    </source>
</evidence>
<dbReference type="RefSeq" id="WP_008584652.1">
    <property type="nucleotide sequence ID" value="NZ_CP007035.1"/>
</dbReference>
<feature type="transmembrane region" description="Helical" evidence="1">
    <location>
        <begin position="12"/>
        <end position="35"/>
    </location>
</feature>
<keyword evidence="4" id="KW-1185">Reference proteome</keyword>
<dbReference type="Proteomes" id="UP000003586">
    <property type="component" value="Chromosome"/>
</dbReference>
<keyword evidence="3" id="KW-0645">Protease</keyword>
<feature type="transmembrane region" description="Helical" evidence="1">
    <location>
        <begin position="55"/>
        <end position="79"/>
    </location>
</feature>
<proteinExistence type="predicted"/>
<keyword evidence="1" id="KW-1133">Transmembrane helix</keyword>
<dbReference type="GO" id="GO:0080120">
    <property type="term" value="P:CAAX-box protein maturation"/>
    <property type="evidence" value="ECO:0007669"/>
    <property type="project" value="UniProtKB-ARBA"/>
</dbReference>
<dbReference type="STRING" id="929713.NIASO_08305"/>
<dbReference type="GO" id="GO:0006508">
    <property type="term" value="P:proteolysis"/>
    <property type="evidence" value="ECO:0007669"/>
    <property type="project" value="UniProtKB-KW"/>
</dbReference>
<organism evidence="3 4">
    <name type="scientific">Niabella soli DSM 19437</name>
    <dbReference type="NCBI Taxonomy" id="929713"/>
    <lineage>
        <taxon>Bacteria</taxon>
        <taxon>Pseudomonadati</taxon>
        <taxon>Bacteroidota</taxon>
        <taxon>Chitinophagia</taxon>
        <taxon>Chitinophagales</taxon>
        <taxon>Chitinophagaceae</taxon>
        <taxon>Niabella</taxon>
    </lineage>
</organism>